<dbReference type="GO" id="GO:0046872">
    <property type="term" value="F:metal ion binding"/>
    <property type="evidence" value="ECO:0007669"/>
    <property type="project" value="UniProtKB-KW"/>
</dbReference>
<feature type="transmembrane region" description="Helical" evidence="10">
    <location>
        <begin position="12"/>
        <end position="35"/>
    </location>
</feature>
<comment type="similarity">
    <text evidence="3 9">Belongs to the heme-copper respiratory oxidase family.</text>
</comment>
<name>A0A5N5T406_9CRUS</name>
<reference evidence="13 14" key="1">
    <citation type="journal article" date="2019" name="PLoS Biol.">
        <title>Sex chromosomes control vertical transmission of feminizing Wolbachia symbionts in an isopod.</title>
        <authorList>
            <person name="Becking T."/>
            <person name="Chebbi M.A."/>
            <person name="Giraud I."/>
            <person name="Moumen B."/>
            <person name="Laverre T."/>
            <person name="Caubet Y."/>
            <person name="Peccoud J."/>
            <person name="Gilbert C."/>
            <person name="Cordaux R."/>
        </authorList>
    </citation>
    <scope>NUCLEOTIDE SEQUENCE [LARGE SCALE GENOMIC DNA]</scope>
    <source>
        <strain evidence="13">ANa2</strain>
        <tissue evidence="13">Whole body excluding digestive tract and cuticle</tissue>
    </source>
</reference>
<dbReference type="EC" id="7.1.1.9" evidence="9"/>
<keyword evidence="9" id="KW-0999">Mitochondrion inner membrane</keyword>
<dbReference type="InterPro" id="IPR000883">
    <property type="entry name" value="Cyt_C_Oxase_1"/>
</dbReference>
<dbReference type="PANTHER" id="PTHR10422:SF18">
    <property type="entry name" value="CYTOCHROME C OXIDASE SUBUNIT 1"/>
    <property type="match status" value="1"/>
</dbReference>
<dbReference type="Proteomes" id="UP000326759">
    <property type="component" value="Unassembled WGS sequence"/>
</dbReference>
<comment type="caution">
    <text evidence="13">The sequence shown here is derived from an EMBL/GenBank/DDBJ whole genome shotgun (WGS) entry which is preliminary data.</text>
</comment>
<dbReference type="GO" id="GO:0015990">
    <property type="term" value="P:electron transport coupled proton transport"/>
    <property type="evidence" value="ECO:0007669"/>
    <property type="project" value="TreeGrafter"/>
</dbReference>
<keyword evidence="5 9" id="KW-0679">Respiratory chain</keyword>
<dbReference type="Gene3D" id="1.20.210.10">
    <property type="entry name" value="Cytochrome c oxidase-like, subunit I domain"/>
    <property type="match status" value="1"/>
</dbReference>
<dbReference type="AlphaFoldDB" id="A0A5N5T406"/>
<dbReference type="InterPro" id="IPR036927">
    <property type="entry name" value="Cyt_c_oxase-like_su1_sf"/>
</dbReference>
<keyword evidence="9" id="KW-0408">Iron</keyword>
<keyword evidence="6" id="KW-1278">Translocase</keyword>
<keyword evidence="14" id="KW-1185">Reference proteome</keyword>
<evidence type="ECO:0000313" key="13">
    <source>
        <dbReference type="EMBL" id="KAB7501206.1"/>
    </source>
</evidence>
<protein>
    <recommendedName>
        <fullName evidence="4 9">Cytochrome c oxidase subunit 1</fullName>
        <ecNumber evidence="9">7.1.1.9</ecNumber>
    </recommendedName>
</protein>
<evidence type="ECO:0000256" key="8">
    <source>
        <dbReference type="ARBA" id="ARBA00049512"/>
    </source>
</evidence>
<gene>
    <name evidence="13" type="primary">COI_2</name>
    <name evidence="12" type="synonym">COI_3</name>
    <name evidence="13" type="ORF">Anas_14112</name>
    <name evidence="12" type="ORF">Anas_14405</name>
</gene>
<dbReference type="EMBL" id="SEYY01011315">
    <property type="protein sequence ID" value="KAB7501206.1"/>
    <property type="molecule type" value="Genomic_DNA"/>
</dbReference>
<dbReference type="UniPathway" id="UPA00705"/>
<dbReference type="PRINTS" id="PR01165">
    <property type="entry name" value="CYCOXIDASEI"/>
</dbReference>
<keyword evidence="7 9" id="KW-0249">Electron transport</keyword>
<keyword evidence="10" id="KW-1133">Transmembrane helix</keyword>
<comment type="cofactor">
    <cofactor evidence="1">
        <name>heme</name>
        <dbReference type="ChEBI" id="CHEBI:30413"/>
    </cofactor>
</comment>
<evidence type="ECO:0000259" key="11">
    <source>
        <dbReference type="PROSITE" id="PS50855"/>
    </source>
</evidence>
<evidence type="ECO:0000256" key="9">
    <source>
        <dbReference type="RuleBase" id="RU000369"/>
    </source>
</evidence>
<sequence length="112" mass="12365">MQRWLFSTNHKDIGTLYFIFGVWAGAVGTALRIIIRTELGQPGSLIGDDQIYNVIVTAHAFVMIFFIVIPIIIGGAPDIAFPRINNIRFWLLPPSLTLLLSRGLIERGVGTG</sequence>
<evidence type="ECO:0000256" key="1">
    <source>
        <dbReference type="ARBA" id="ARBA00001971"/>
    </source>
</evidence>
<evidence type="ECO:0000256" key="2">
    <source>
        <dbReference type="ARBA" id="ARBA00004673"/>
    </source>
</evidence>
<evidence type="ECO:0000256" key="5">
    <source>
        <dbReference type="ARBA" id="ARBA00022660"/>
    </source>
</evidence>
<dbReference type="PANTHER" id="PTHR10422">
    <property type="entry name" value="CYTOCHROME C OXIDASE SUBUNIT 1"/>
    <property type="match status" value="1"/>
</dbReference>
<dbReference type="Pfam" id="PF00115">
    <property type="entry name" value="COX1"/>
    <property type="match status" value="1"/>
</dbReference>
<dbReference type="GO" id="GO:0006123">
    <property type="term" value="P:mitochondrial electron transport, cytochrome c to oxygen"/>
    <property type="evidence" value="ECO:0007669"/>
    <property type="project" value="TreeGrafter"/>
</dbReference>
<comment type="subcellular location">
    <subcellularLocation>
        <location evidence="9">Mitochondrion inner membrane</location>
        <topology evidence="9">Multi-pass membrane protein</topology>
    </subcellularLocation>
</comment>
<keyword evidence="9 10" id="KW-0812">Transmembrane</keyword>
<evidence type="ECO:0000313" key="14">
    <source>
        <dbReference type="Proteomes" id="UP000326759"/>
    </source>
</evidence>
<evidence type="ECO:0000256" key="7">
    <source>
        <dbReference type="ARBA" id="ARBA00022982"/>
    </source>
</evidence>
<keyword evidence="9" id="KW-0479">Metal-binding</keyword>
<feature type="domain" description="Cytochrome oxidase subunit I profile" evidence="11">
    <location>
        <begin position="1"/>
        <end position="112"/>
    </location>
</feature>
<dbReference type="GO" id="GO:0005743">
    <property type="term" value="C:mitochondrial inner membrane"/>
    <property type="evidence" value="ECO:0007669"/>
    <property type="project" value="UniProtKB-SubCell"/>
</dbReference>
<comment type="function">
    <text evidence="9">Component of the cytochrome c oxidase, the last enzyme in the mitochondrial electron transport chain which drives oxidative phosphorylation. The respiratory chain contains 3 multisubunit complexes succinate dehydrogenase (complex II, CII), ubiquinol-cytochrome c oxidoreductase (cytochrome b-c1 complex, complex III, CIII) and cytochrome c oxidase (complex IV, CIV), that cooperate to transfer electrons derived from NADH and succinate to molecular oxygen, creating an electrochemical gradient over the inner membrane that drives transmembrane transport and the ATP synthase. Cytochrome c oxidase is the component of the respiratory chain that catalyzes the reduction of oxygen to water. Electrons originating from reduced cytochrome c in the intermembrane space (IMS) are transferred via the dinuclear copper A center (CU(A)) of subunit 2 and heme A of subunit 1 to the active site in subunit 1, a binuclear center (BNC) formed by heme A3 and copper B (CU(B)). The BNC reduces molecular oxygen to 2 water molecules using 4 electrons from cytochrome c in the IMS and 4 protons from the mitochondrial matrix.</text>
</comment>
<keyword evidence="9" id="KW-0496">Mitochondrion</keyword>
<evidence type="ECO:0000256" key="10">
    <source>
        <dbReference type="SAM" id="Phobius"/>
    </source>
</evidence>
<keyword evidence="9" id="KW-0813">Transport</keyword>
<evidence type="ECO:0000313" key="12">
    <source>
        <dbReference type="EMBL" id="KAB7500792.1"/>
    </source>
</evidence>
<organism evidence="13 14">
    <name type="scientific">Armadillidium nasatum</name>
    <dbReference type="NCBI Taxonomy" id="96803"/>
    <lineage>
        <taxon>Eukaryota</taxon>
        <taxon>Metazoa</taxon>
        <taxon>Ecdysozoa</taxon>
        <taxon>Arthropoda</taxon>
        <taxon>Crustacea</taxon>
        <taxon>Multicrustacea</taxon>
        <taxon>Malacostraca</taxon>
        <taxon>Eumalacostraca</taxon>
        <taxon>Peracarida</taxon>
        <taxon>Isopoda</taxon>
        <taxon>Oniscidea</taxon>
        <taxon>Crinocheta</taxon>
        <taxon>Armadillidiidae</taxon>
        <taxon>Armadillidium</taxon>
    </lineage>
</organism>
<accession>A0A5N5T406</accession>
<dbReference type="GO" id="GO:0020037">
    <property type="term" value="F:heme binding"/>
    <property type="evidence" value="ECO:0007669"/>
    <property type="project" value="InterPro"/>
</dbReference>
<dbReference type="PROSITE" id="PS50855">
    <property type="entry name" value="COX1"/>
    <property type="match status" value="1"/>
</dbReference>
<evidence type="ECO:0000256" key="3">
    <source>
        <dbReference type="ARBA" id="ARBA00009578"/>
    </source>
</evidence>
<proteinExistence type="inferred from homology"/>
<comment type="pathway">
    <text evidence="2 9">Energy metabolism; oxidative phosphorylation.</text>
</comment>
<feature type="transmembrane region" description="Helical" evidence="10">
    <location>
        <begin position="55"/>
        <end position="75"/>
    </location>
</feature>
<evidence type="ECO:0000256" key="6">
    <source>
        <dbReference type="ARBA" id="ARBA00022967"/>
    </source>
</evidence>
<dbReference type="GO" id="GO:0004129">
    <property type="term" value="F:cytochrome-c oxidase activity"/>
    <property type="evidence" value="ECO:0007669"/>
    <property type="project" value="UniProtKB-EC"/>
</dbReference>
<keyword evidence="9 10" id="KW-0472">Membrane</keyword>
<dbReference type="EMBL" id="SEYY01012601">
    <property type="protein sequence ID" value="KAB7500792.1"/>
    <property type="molecule type" value="Genomic_DNA"/>
</dbReference>
<evidence type="ECO:0000256" key="4">
    <source>
        <dbReference type="ARBA" id="ARBA00015947"/>
    </source>
</evidence>
<keyword evidence="9" id="KW-0186">Copper</keyword>
<comment type="catalytic activity">
    <reaction evidence="8">
        <text>4 Fe(II)-[cytochrome c] + O2 + 8 H(+)(in) = 4 Fe(III)-[cytochrome c] + 2 H2O + 4 H(+)(out)</text>
        <dbReference type="Rhea" id="RHEA:11436"/>
        <dbReference type="Rhea" id="RHEA-COMP:10350"/>
        <dbReference type="Rhea" id="RHEA-COMP:14399"/>
        <dbReference type="ChEBI" id="CHEBI:15377"/>
        <dbReference type="ChEBI" id="CHEBI:15378"/>
        <dbReference type="ChEBI" id="CHEBI:15379"/>
        <dbReference type="ChEBI" id="CHEBI:29033"/>
        <dbReference type="ChEBI" id="CHEBI:29034"/>
        <dbReference type="EC" id="7.1.1.9"/>
    </reaction>
    <physiologicalReaction direction="left-to-right" evidence="8">
        <dbReference type="Rhea" id="RHEA:11437"/>
    </physiologicalReaction>
</comment>
<dbReference type="InterPro" id="IPR023616">
    <property type="entry name" value="Cyt_c_oxase-like_su1_dom"/>
</dbReference>
<dbReference type="OrthoDB" id="10002679at2759"/>
<dbReference type="SUPFAM" id="SSF81442">
    <property type="entry name" value="Cytochrome c oxidase subunit I-like"/>
    <property type="match status" value="1"/>
</dbReference>
<keyword evidence="9" id="KW-0349">Heme</keyword>